<keyword evidence="1" id="KW-1133">Transmembrane helix</keyword>
<evidence type="ECO:0000313" key="3">
    <source>
        <dbReference type="Proteomes" id="UP000019681"/>
    </source>
</evidence>
<keyword evidence="1" id="KW-0472">Membrane</keyword>
<sequence>MSRTGSLYIDKDTVFHNIDGSIKLLLWICWTAFIFMFMDIRIFIFMTLIAFLC</sequence>
<proteinExistence type="predicted"/>
<evidence type="ECO:0000256" key="1">
    <source>
        <dbReference type="SAM" id="Phobius"/>
    </source>
</evidence>
<name>A0A017RV18_9CLOT</name>
<organism evidence="2 3">
    <name type="scientific">Fervidicella metallireducens AeB</name>
    <dbReference type="NCBI Taxonomy" id="1403537"/>
    <lineage>
        <taxon>Bacteria</taxon>
        <taxon>Bacillati</taxon>
        <taxon>Bacillota</taxon>
        <taxon>Clostridia</taxon>
        <taxon>Eubacteriales</taxon>
        <taxon>Clostridiaceae</taxon>
        <taxon>Fervidicella</taxon>
    </lineage>
</organism>
<reference evidence="2 3" key="1">
    <citation type="journal article" date="2014" name="Genome Announc.">
        <title>Draft Genome Sequence of Fervidicella metallireducens Strain AeBT, an Iron-Reducing Thermoanaerobe from the Great Artesian Basin.</title>
        <authorList>
            <person name="Patel B.K."/>
        </authorList>
    </citation>
    <scope>NUCLEOTIDE SEQUENCE [LARGE SCALE GENOMIC DNA]</scope>
    <source>
        <strain evidence="2 3">AeB</strain>
    </source>
</reference>
<gene>
    <name evidence="2" type="ORF">Q428_11720</name>
</gene>
<comment type="caution">
    <text evidence="2">The sequence shown here is derived from an EMBL/GenBank/DDBJ whole genome shotgun (WGS) entry which is preliminary data.</text>
</comment>
<protein>
    <submittedName>
        <fullName evidence="2">Uncharacterized protein</fullName>
    </submittedName>
</protein>
<dbReference type="Proteomes" id="UP000019681">
    <property type="component" value="Unassembled WGS sequence"/>
</dbReference>
<accession>A0A017RV18</accession>
<dbReference type="AlphaFoldDB" id="A0A017RV18"/>
<keyword evidence="3" id="KW-1185">Reference proteome</keyword>
<dbReference type="STRING" id="1403537.Q428_11720"/>
<keyword evidence="1" id="KW-0812">Transmembrane</keyword>
<dbReference type="EMBL" id="AZQP01000040">
    <property type="protein sequence ID" value="EYE87755.1"/>
    <property type="molecule type" value="Genomic_DNA"/>
</dbReference>
<evidence type="ECO:0000313" key="2">
    <source>
        <dbReference type="EMBL" id="EYE87755.1"/>
    </source>
</evidence>
<feature type="transmembrane region" description="Helical" evidence="1">
    <location>
        <begin position="24"/>
        <end position="52"/>
    </location>
</feature>